<feature type="transmembrane region" description="Helical" evidence="4">
    <location>
        <begin position="95"/>
        <end position="113"/>
    </location>
</feature>
<dbReference type="PANTHER" id="PTHR43024">
    <property type="entry name" value="UDP-N-ACETYLMURAMOYL-TRIPEPTIDE--D-ALANYL-D-ALANINE LIGASE"/>
    <property type="match status" value="1"/>
</dbReference>
<keyword evidence="4" id="KW-0812">Transmembrane</keyword>
<dbReference type="EMBL" id="CP009043">
    <property type="protein sequence ID" value="AII14900.1"/>
    <property type="molecule type" value="Genomic_DNA"/>
</dbReference>
<dbReference type="KEGG" id="caj:CIG1485E_1064"/>
<dbReference type="eggNOG" id="COG0770">
    <property type="taxonomic scope" value="Bacteria"/>
</dbReference>
<organism evidence="6 7">
    <name type="scientific">Campylobacter iguaniorum</name>
    <dbReference type="NCBI Taxonomy" id="1244531"/>
    <lineage>
        <taxon>Bacteria</taxon>
        <taxon>Pseudomonadati</taxon>
        <taxon>Campylobacterota</taxon>
        <taxon>Epsilonproteobacteria</taxon>
        <taxon>Campylobacterales</taxon>
        <taxon>Campylobacteraceae</taxon>
        <taxon>Campylobacter</taxon>
    </lineage>
</organism>
<sequence>MLENVLLRLGAFIMSVCLGFYLITALQWFSYKFNRIIFHYTKPLWHLYFFILPLAFFALATFLGGYAVFGVSVIFAIILFAWQKKLDKKLVFTSRIKRFFGILVVSSICFLIVSSQIYAVILSLVSAFLLSFACEKLVSISFKMRAKNKILNLPNLKIILITASFGKTSIKNFLYELLKDEFDVIKTPRSVNTLAGIIKDINENLSPNTQIYIVEAGARLRGDIKEISEFLNPQFVIVGEIGTAHLEYFKTIENIRATKLEALLSNRLKYAVLHSSTLKKADENTCIYDTLIHDISSNLDGIKFSMSLEKQTEFSSNLLGSFNAYNIAACVCMALNLGVNLEKLLKSVANLHQVEHRLQKIEAGGKLIIDDSFNGNFKGMSASYELVKSYKGTKVLLTPGIVEGEDSLNEELSKIINETFDIVVITSMANEKSLSKFLNKPEVIILKDKSKMTEFLAENTKAGDLILFSNDAPSFI</sequence>
<dbReference type="Gene3D" id="3.90.190.20">
    <property type="entry name" value="Mur ligase, C-terminal domain"/>
    <property type="match status" value="1"/>
</dbReference>
<evidence type="ECO:0000313" key="7">
    <source>
        <dbReference type="Proteomes" id="UP000028486"/>
    </source>
</evidence>
<name>A0A076F9K5_9BACT</name>
<dbReference type="GO" id="GO:0005524">
    <property type="term" value="F:ATP binding"/>
    <property type="evidence" value="ECO:0007669"/>
    <property type="project" value="UniProtKB-KW"/>
</dbReference>
<evidence type="ECO:0000259" key="5">
    <source>
        <dbReference type="Pfam" id="PF08245"/>
    </source>
</evidence>
<dbReference type="InterPro" id="IPR051046">
    <property type="entry name" value="MurCDEF_CellWall_CoF430Synth"/>
</dbReference>
<dbReference type="SUPFAM" id="SSF53623">
    <property type="entry name" value="MurD-like peptide ligases, catalytic domain"/>
    <property type="match status" value="1"/>
</dbReference>
<accession>A0A076F9K5</accession>
<evidence type="ECO:0000256" key="2">
    <source>
        <dbReference type="ARBA" id="ARBA00022741"/>
    </source>
</evidence>
<dbReference type="EC" id="6.3.2.10" evidence="6"/>
<dbReference type="Gene3D" id="3.40.1190.10">
    <property type="entry name" value="Mur-like, catalytic domain"/>
    <property type="match status" value="1"/>
</dbReference>
<feature type="transmembrane region" description="Helical" evidence="4">
    <location>
        <begin position="43"/>
        <end position="60"/>
    </location>
</feature>
<dbReference type="InterPro" id="IPR036615">
    <property type="entry name" value="Mur_ligase_C_dom_sf"/>
</dbReference>
<dbReference type="SUPFAM" id="SSF53244">
    <property type="entry name" value="MurD-like peptide ligases, peptide-binding domain"/>
    <property type="match status" value="1"/>
</dbReference>
<evidence type="ECO:0000256" key="3">
    <source>
        <dbReference type="ARBA" id="ARBA00022840"/>
    </source>
</evidence>
<dbReference type="OrthoDB" id="9801978at2"/>
<keyword evidence="4" id="KW-1133">Transmembrane helix</keyword>
<keyword evidence="4" id="KW-0472">Membrane</keyword>
<proteinExistence type="predicted"/>
<feature type="transmembrane region" description="Helical" evidence="4">
    <location>
        <begin position="6"/>
        <end position="31"/>
    </location>
</feature>
<dbReference type="AlphaFoldDB" id="A0A076F9K5"/>
<dbReference type="HOGENOM" id="CLU_035297_0_0_7"/>
<keyword evidence="2" id="KW-0547">Nucleotide-binding</keyword>
<keyword evidence="3" id="KW-0067">ATP-binding</keyword>
<keyword evidence="7" id="KW-1185">Reference proteome</keyword>
<feature type="domain" description="Mur ligase central" evidence="5">
    <location>
        <begin position="161"/>
        <end position="334"/>
    </location>
</feature>
<dbReference type="Proteomes" id="UP000028486">
    <property type="component" value="Chromosome"/>
</dbReference>
<dbReference type="STRING" id="1244531.CIG2463D_1156"/>
<dbReference type="PANTHER" id="PTHR43024:SF1">
    <property type="entry name" value="UDP-N-ACETYLMURAMOYL-TRIPEPTIDE--D-ALANYL-D-ALANINE LIGASE"/>
    <property type="match status" value="1"/>
</dbReference>
<dbReference type="GO" id="GO:0047480">
    <property type="term" value="F:UDP-N-acetylmuramoyl-tripeptide-D-alanyl-D-alanine ligase activity"/>
    <property type="evidence" value="ECO:0007669"/>
    <property type="project" value="UniProtKB-EC"/>
</dbReference>
<evidence type="ECO:0000256" key="4">
    <source>
        <dbReference type="SAM" id="Phobius"/>
    </source>
</evidence>
<evidence type="ECO:0000313" key="6">
    <source>
        <dbReference type="EMBL" id="AII14900.1"/>
    </source>
</evidence>
<evidence type="ECO:0000256" key="1">
    <source>
        <dbReference type="ARBA" id="ARBA00022598"/>
    </source>
</evidence>
<gene>
    <name evidence="6" type="primary">murF</name>
    <name evidence="6" type="ORF">CIG1485E_1064</name>
</gene>
<dbReference type="RefSeq" id="WP_038454484.1">
    <property type="nucleotide sequence ID" value="NZ_CP009043.1"/>
</dbReference>
<reference evidence="7" key="1">
    <citation type="journal article" date="2014" name="Genome Announc.">
        <title>Complete Genome Sequence of Campylobacter iguaniorum Strain 1485ET, Isolated from a Bearded Dragon (Pogona vitticeps).</title>
        <authorList>
            <person name="Gilbert M.J."/>
            <person name="Miller W.G."/>
            <person name="Yee E."/>
            <person name="Kik M."/>
            <person name="Wagenaar J.A."/>
            <person name="Duim B."/>
        </authorList>
    </citation>
    <scope>NUCLEOTIDE SEQUENCE [LARGE SCALE GENOMIC DNA]</scope>
    <source>
        <strain evidence="7">1485E</strain>
    </source>
</reference>
<protein>
    <submittedName>
        <fullName evidence="6">D-alanyl-D-alanine-adding enzyme</fullName>
        <ecNumber evidence="6">6.3.2.10</ecNumber>
    </submittedName>
</protein>
<dbReference type="InterPro" id="IPR036565">
    <property type="entry name" value="Mur-like_cat_sf"/>
</dbReference>
<dbReference type="InterPro" id="IPR013221">
    <property type="entry name" value="Mur_ligase_cen"/>
</dbReference>
<keyword evidence="1 6" id="KW-0436">Ligase</keyword>
<dbReference type="Pfam" id="PF08245">
    <property type="entry name" value="Mur_ligase_M"/>
    <property type="match status" value="1"/>
</dbReference>